<keyword evidence="6" id="KW-1185">Reference proteome</keyword>
<dbReference type="GO" id="GO:0003700">
    <property type="term" value="F:DNA-binding transcription factor activity"/>
    <property type="evidence" value="ECO:0007669"/>
    <property type="project" value="InterPro"/>
</dbReference>
<dbReference type="GO" id="GO:0043565">
    <property type="term" value="F:sequence-specific DNA binding"/>
    <property type="evidence" value="ECO:0007669"/>
    <property type="project" value="InterPro"/>
</dbReference>
<dbReference type="RefSeq" id="WP_147055306.1">
    <property type="nucleotide sequence ID" value="NZ_CP042437.1"/>
</dbReference>
<keyword evidence="3" id="KW-0804">Transcription</keyword>
<keyword evidence="1" id="KW-0805">Transcription regulation</keyword>
<evidence type="ECO:0000313" key="5">
    <source>
        <dbReference type="EMBL" id="QEC77529.1"/>
    </source>
</evidence>
<dbReference type="Proteomes" id="UP000321362">
    <property type="component" value="Chromosome"/>
</dbReference>
<name>A0A5B8W224_9SPHI</name>
<dbReference type="InterPro" id="IPR050204">
    <property type="entry name" value="AraC_XylS_family_regulators"/>
</dbReference>
<dbReference type="SMART" id="SM00342">
    <property type="entry name" value="HTH_ARAC"/>
    <property type="match status" value="1"/>
</dbReference>
<evidence type="ECO:0000259" key="4">
    <source>
        <dbReference type="PROSITE" id="PS01124"/>
    </source>
</evidence>
<gene>
    <name evidence="5" type="ORF">FSB76_16855</name>
</gene>
<dbReference type="Gene3D" id="1.10.10.60">
    <property type="entry name" value="Homeodomain-like"/>
    <property type="match status" value="1"/>
</dbReference>
<evidence type="ECO:0000313" key="6">
    <source>
        <dbReference type="Proteomes" id="UP000321362"/>
    </source>
</evidence>
<evidence type="ECO:0000256" key="2">
    <source>
        <dbReference type="ARBA" id="ARBA00023125"/>
    </source>
</evidence>
<dbReference type="Pfam" id="PF12833">
    <property type="entry name" value="HTH_18"/>
    <property type="match status" value="1"/>
</dbReference>
<evidence type="ECO:0000256" key="3">
    <source>
        <dbReference type="ARBA" id="ARBA00023163"/>
    </source>
</evidence>
<dbReference type="InterPro" id="IPR046532">
    <property type="entry name" value="DUF6597"/>
</dbReference>
<evidence type="ECO:0000256" key="1">
    <source>
        <dbReference type="ARBA" id="ARBA00023015"/>
    </source>
</evidence>
<dbReference type="InterPro" id="IPR009057">
    <property type="entry name" value="Homeodomain-like_sf"/>
</dbReference>
<proteinExistence type="predicted"/>
<dbReference type="EMBL" id="CP042437">
    <property type="protein sequence ID" value="QEC77529.1"/>
    <property type="molecule type" value="Genomic_DNA"/>
</dbReference>
<keyword evidence="2" id="KW-0238">DNA-binding</keyword>
<dbReference type="PANTHER" id="PTHR46796">
    <property type="entry name" value="HTH-TYPE TRANSCRIPTIONAL ACTIVATOR RHAS-RELATED"/>
    <property type="match status" value="1"/>
</dbReference>
<accession>A0A5B8W224</accession>
<sequence>MQFQKKYPAAALTSFVRHYWYFEIGEDELPFSQLSFPYGAFELICYLQNPNTMRWVGSVNDFIEPVIFYAGQLTQPFIMTFNKKCVCVGASMQPWAGNVLYGTPSAEFTNQLVPLHELEPNDGLYERLKNCTDKEALFKCLETYLLARLLNQQIDPLIFNIATHIVNNPMRGALAPYITDVGLSRRRIEQRFINATGLSMGLFTRKVRFQKAVYLLKQPYPGLNLNAIGLQVGYYDQSHFIDDFKTFSGMCPGDFVAQNTELKGVLQELVLA</sequence>
<organism evidence="5 6">
    <name type="scientific">Mucilaginibacter ginsenosidivorax</name>
    <dbReference type="NCBI Taxonomy" id="862126"/>
    <lineage>
        <taxon>Bacteria</taxon>
        <taxon>Pseudomonadati</taxon>
        <taxon>Bacteroidota</taxon>
        <taxon>Sphingobacteriia</taxon>
        <taxon>Sphingobacteriales</taxon>
        <taxon>Sphingobacteriaceae</taxon>
        <taxon>Mucilaginibacter</taxon>
    </lineage>
</organism>
<feature type="domain" description="HTH araC/xylS-type" evidence="4">
    <location>
        <begin position="155"/>
        <end position="258"/>
    </location>
</feature>
<dbReference type="PROSITE" id="PS01124">
    <property type="entry name" value="HTH_ARAC_FAMILY_2"/>
    <property type="match status" value="1"/>
</dbReference>
<reference evidence="5 6" key="1">
    <citation type="journal article" date="2013" name="J. Microbiol.">
        <title>Mucilaginibacter ginsenosidivorax sp. nov., with ginsenoside converting activity isolated from sediment.</title>
        <authorList>
            <person name="Kim J.K."/>
            <person name="Choi T.E."/>
            <person name="Liu Q.M."/>
            <person name="Park H.Y."/>
            <person name="Yi T.H."/>
            <person name="Yoon M.H."/>
            <person name="Kim S.C."/>
            <person name="Im W.T."/>
        </authorList>
    </citation>
    <scope>NUCLEOTIDE SEQUENCE [LARGE SCALE GENOMIC DNA]</scope>
    <source>
        <strain evidence="5 6">KHI28</strain>
    </source>
</reference>
<dbReference type="KEGG" id="mgk:FSB76_16855"/>
<protein>
    <submittedName>
        <fullName evidence="5">AraC family transcriptional regulator</fullName>
    </submittedName>
</protein>
<dbReference type="InterPro" id="IPR018060">
    <property type="entry name" value="HTH_AraC"/>
</dbReference>
<dbReference type="PANTHER" id="PTHR46796:SF13">
    <property type="entry name" value="HTH-TYPE TRANSCRIPTIONAL ACTIVATOR RHAS"/>
    <property type="match status" value="1"/>
</dbReference>
<dbReference type="SUPFAM" id="SSF46689">
    <property type="entry name" value="Homeodomain-like"/>
    <property type="match status" value="1"/>
</dbReference>
<dbReference type="Pfam" id="PF20240">
    <property type="entry name" value="DUF6597"/>
    <property type="match status" value="1"/>
</dbReference>
<dbReference type="AlphaFoldDB" id="A0A5B8W224"/>
<dbReference type="OrthoDB" id="662446at2"/>